<protein>
    <recommendedName>
        <fullName evidence="2">Uncharacterized protein TP-0789 domain-containing protein</fullName>
    </recommendedName>
</protein>
<evidence type="ECO:0000256" key="1">
    <source>
        <dbReference type="SAM" id="SignalP"/>
    </source>
</evidence>
<evidence type="ECO:0000259" key="2">
    <source>
        <dbReference type="Pfam" id="PF17131"/>
    </source>
</evidence>
<proteinExistence type="predicted"/>
<dbReference type="EMBL" id="MN577574">
    <property type="protein sequence ID" value="QGT51387.1"/>
    <property type="molecule type" value="Genomic_DNA"/>
</dbReference>
<organism evidence="3">
    <name type="scientific">uncultured Spirochaetaceae bacterium</name>
    <dbReference type="NCBI Taxonomy" id="201186"/>
    <lineage>
        <taxon>Bacteria</taxon>
        <taxon>Pseudomonadati</taxon>
        <taxon>Spirochaetota</taxon>
        <taxon>Spirochaetia</taxon>
        <taxon>Spirochaetales</taxon>
        <taxon>Spirochaetaceae</taxon>
        <taxon>environmental samples</taxon>
    </lineage>
</organism>
<dbReference type="AlphaFoldDB" id="A0A650ENE9"/>
<name>A0A650ENE9_9SPIO</name>
<dbReference type="PROSITE" id="PS51257">
    <property type="entry name" value="PROKAR_LIPOPROTEIN"/>
    <property type="match status" value="1"/>
</dbReference>
<evidence type="ECO:0000313" key="3">
    <source>
        <dbReference type="EMBL" id="QGT51387.1"/>
    </source>
</evidence>
<dbReference type="CDD" id="cd16329">
    <property type="entry name" value="LolA_like"/>
    <property type="match status" value="1"/>
</dbReference>
<accession>A0A650ENE9</accession>
<keyword evidence="1" id="KW-0732">Signal</keyword>
<dbReference type="Gene3D" id="2.50.20.10">
    <property type="entry name" value="Lipoprotein localisation LolA/LolB/LppX"/>
    <property type="match status" value="1"/>
</dbReference>
<dbReference type="InterPro" id="IPR033399">
    <property type="entry name" value="TP_0789-like"/>
</dbReference>
<sequence>MKVSKKIAATLAALTVGCAAFALDGRTVMQNADDVAKPKFTRAQVQMILIEKSGATETRVIDEWGKNENGLSTMVMQFNSPASVKGTRFSQQENGGGKADTKFIFLPDVGTVRPVAASQGSSSFMGSDATYDDMSTRDVDEDTHELLAETEAKGQFKNCAKVKSTPKDAKSSQYSYRISWVDKDTWVPVYVEMYSKKNGKVCKTLEVKNLKVIKGYPTPLENEMTNLETGHKTRLVMSEERLKFDEPINPAYFSKGFLQNGKVAK</sequence>
<feature type="signal peptide" evidence="1">
    <location>
        <begin position="1"/>
        <end position="22"/>
    </location>
</feature>
<feature type="chain" id="PRO_5024956886" description="Uncharacterized protein TP-0789 domain-containing protein" evidence="1">
    <location>
        <begin position="23"/>
        <end position="265"/>
    </location>
</feature>
<gene>
    <name evidence="3" type="ORF">Unknown280_0790</name>
</gene>
<dbReference type="Pfam" id="PF17131">
    <property type="entry name" value="LolA_like"/>
    <property type="match status" value="1"/>
</dbReference>
<reference evidence="3" key="1">
    <citation type="journal article" date="2020" name="J. ISSAAS">
        <title>Lactobacilli and other gastrointestinal microbiota of Peromyscus leucopus, reservoir host for agents of Lyme disease and other zoonoses in North America.</title>
        <authorList>
            <person name="Milovic A."/>
            <person name="Bassam K."/>
            <person name="Shao H."/>
            <person name="Chatzistamou I."/>
            <person name="Tufts D.M."/>
            <person name="Diuk-Wasser M."/>
            <person name="Barbour A.G."/>
        </authorList>
    </citation>
    <scope>NUCLEOTIDE SEQUENCE</scope>
    <source>
        <strain evidence="3">LL50</strain>
    </source>
</reference>
<feature type="domain" description="Uncharacterized protein TP-0789" evidence="2">
    <location>
        <begin position="73"/>
        <end position="259"/>
    </location>
</feature>